<evidence type="ECO:0000313" key="5">
    <source>
        <dbReference type="Proteomes" id="UP000194154"/>
    </source>
</evidence>
<gene>
    <name evidence="4" type="primary">ina</name>
    <name evidence="4" type="ORF">MCCS_06420</name>
</gene>
<name>A0A1W7A9J6_9STAP</name>
<feature type="chain" id="PRO_5010854588" evidence="1">
    <location>
        <begin position="24"/>
        <end position="561"/>
    </location>
</feature>
<keyword evidence="4" id="KW-0378">Hydrolase</keyword>
<feature type="domain" description="Immune inhibitor A-like metallopeptidase VEG" evidence="3">
    <location>
        <begin position="398"/>
        <end position="557"/>
    </location>
</feature>
<dbReference type="RefSeq" id="WP_086041968.1">
    <property type="nucleotide sequence ID" value="NZ_CBCRZA010000001.1"/>
</dbReference>
<dbReference type="AlphaFoldDB" id="A0A1W7A9J6"/>
<dbReference type="NCBIfam" id="TIGR03296">
    <property type="entry name" value="M6dom_TIGR03296"/>
    <property type="match status" value="1"/>
</dbReference>
<dbReference type="GeneID" id="35294779"/>
<dbReference type="InterPro" id="IPR008757">
    <property type="entry name" value="Peptidase_M6-like_domain"/>
</dbReference>
<proteinExistence type="predicted"/>
<organism evidence="4 5">
    <name type="scientific">Macrococcoides canis</name>
    <dbReference type="NCBI Taxonomy" id="1855823"/>
    <lineage>
        <taxon>Bacteria</taxon>
        <taxon>Bacillati</taxon>
        <taxon>Bacillota</taxon>
        <taxon>Bacilli</taxon>
        <taxon>Bacillales</taxon>
        <taxon>Staphylococcaceae</taxon>
        <taxon>Macrococcoides</taxon>
    </lineage>
</organism>
<keyword evidence="5" id="KW-1185">Reference proteome</keyword>
<dbReference type="EC" id="3.4.24.-" evidence="4"/>
<dbReference type="GO" id="GO:0006508">
    <property type="term" value="P:proteolysis"/>
    <property type="evidence" value="ECO:0007669"/>
    <property type="project" value="InterPro"/>
</dbReference>
<dbReference type="Proteomes" id="UP000194154">
    <property type="component" value="Chromosome"/>
</dbReference>
<dbReference type="EMBL" id="CP021059">
    <property type="protein sequence ID" value="ARQ06292.1"/>
    <property type="molecule type" value="Genomic_DNA"/>
</dbReference>
<dbReference type="OrthoDB" id="275270at2"/>
<dbReference type="PANTHER" id="PTHR41775">
    <property type="entry name" value="SECRETED PROTEIN-RELATED"/>
    <property type="match status" value="1"/>
</dbReference>
<protein>
    <submittedName>
        <fullName evidence="4">Immune inhibitor A</fullName>
        <ecNumber evidence="4">3.4.24.-</ecNumber>
    </submittedName>
</protein>
<dbReference type="KEGG" id="mcak:MCCS_06420"/>
<dbReference type="Gene3D" id="3.40.390.10">
    <property type="entry name" value="Collagenase (Catalytic Domain)"/>
    <property type="match status" value="1"/>
</dbReference>
<evidence type="ECO:0000259" key="3">
    <source>
        <dbReference type="Pfam" id="PF20774"/>
    </source>
</evidence>
<dbReference type="GO" id="GO:0008237">
    <property type="term" value="F:metallopeptidase activity"/>
    <property type="evidence" value="ECO:0007669"/>
    <property type="project" value="InterPro"/>
</dbReference>
<evidence type="ECO:0000256" key="1">
    <source>
        <dbReference type="SAM" id="SignalP"/>
    </source>
</evidence>
<dbReference type="Pfam" id="PF05547">
    <property type="entry name" value="Peptidase_M6"/>
    <property type="match status" value="1"/>
</dbReference>
<evidence type="ECO:0000259" key="2">
    <source>
        <dbReference type="Pfam" id="PF05547"/>
    </source>
</evidence>
<dbReference type="InterPro" id="IPR048665">
    <property type="entry name" value="InhA-like_VEG"/>
</dbReference>
<reference evidence="4 5" key="1">
    <citation type="journal article" date="2017" name="Int. J. Syst. Evol. Microbiol.">
        <title>Macrococcus canis sp. nov., a skin bacterium associated with infections in dogs.</title>
        <authorList>
            <person name="Gobeli Brawand S."/>
            <person name="Cotting K."/>
            <person name="Gomez-Sanz E."/>
            <person name="Collaud A."/>
            <person name="Thomann A."/>
            <person name="Brodard I."/>
            <person name="Rodriguez-Campos S."/>
            <person name="Strauss C."/>
            <person name="Perreten V."/>
        </authorList>
    </citation>
    <scope>NUCLEOTIDE SEQUENCE [LARGE SCALE GENOMIC DNA]</scope>
    <source>
        <strain evidence="4 5">KM45013</strain>
    </source>
</reference>
<dbReference type="PANTHER" id="PTHR41775:SF1">
    <property type="entry name" value="PEPTIDASE M6-LIKE DOMAIN-CONTAINING PROTEIN"/>
    <property type="match status" value="1"/>
</dbReference>
<dbReference type="SUPFAM" id="SSF55486">
    <property type="entry name" value="Metalloproteases ('zincins'), catalytic domain"/>
    <property type="match status" value="1"/>
</dbReference>
<keyword evidence="1" id="KW-0732">Signal</keyword>
<evidence type="ECO:0000313" key="4">
    <source>
        <dbReference type="EMBL" id="ARQ06292.1"/>
    </source>
</evidence>
<accession>A0A1W7A9J6</accession>
<dbReference type="Pfam" id="PF20774">
    <property type="entry name" value="InhA-like_VEG"/>
    <property type="match status" value="1"/>
</dbReference>
<dbReference type="STRING" id="1855823.MCCS_06420"/>
<feature type="signal peptide" evidence="1">
    <location>
        <begin position="1"/>
        <end position="23"/>
    </location>
</feature>
<dbReference type="InterPro" id="IPR024079">
    <property type="entry name" value="MetalloPept_cat_dom_sf"/>
</dbReference>
<sequence length="561" mass="63308">MKLIKLIVSIGICSLTFTSNVQASEKQPNDNVQLENTEKVKTKPIITQKKIVQTKAIPPFKSKPYKGSVINENVLVVLMDFSNAPHGKLTQADTENYIKSYDRKYYNDLFFGKNVTGPKGYKYHSLKSYYNSASSGSLLLTGQVAGWYRAKHPIQYYGANNDARASELVMEAAAKVAKDKKVDMKRYDRFDYYDLDKDKKVNEPDGIIDKFVVVYSGVGESEGGGKFGQNTIWEHVSEVPFTKDHKPSTIPGTYSKTSKYLKKRLAIAEYGMISEDSTVGTAAHEFGHMLGLPDEYDTSSASMSHAGEPVRYWSLMSYGKDAGKIPGMNPVNMSPYAKMLIQRIYGGNWIHINEVDYKQINSKKKYYLLDQSAYKGQNNNVIKVNLPPLQKKVKGKLKTYKRYYLIEWRNHTGLDIGLSRIKDPFGLNKYGKGMLVWYVNEYYKDNSNLSKHFGESLIGVVDASPGNIRTSGGYMPMTDIQIFDAPFNTKSFGQYNSNKNYFFKKKSTAPVSLFNDKNYSKKAMLNMQAPDSSRVLPQLGIKIKVEGQNKEGTVGKISIYK</sequence>
<feature type="domain" description="Peptidase M6-like" evidence="2">
    <location>
        <begin position="63"/>
        <end position="350"/>
    </location>
</feature>